<dbReference type="Proteomes" id="UP000287651">
    <property type="component" value="Unassembled WGS sequence"/>
</dbReference>
<accession>A0A427ASY8</accession>
<dbReference type="AlphaFoldDB" id="A0A427ASY8"/>
<comment type="caution">
    <text evidence="1">The sequence shown here is derived from an EMBL/GenBank/DDBJ whole genome shotgun (WGS) entry which is preliminary data.</text>
</comment>
<gene>
    <name evidence="1" type="ORF">B296_00010939</name>
</gene>
<evidence type="ECO:0000313" key="2">
    <source>
        <dbReference type="Proteomes" id="UP000287651"/>
    </source>
</evidence>
<name>A0A427ASY8_ENSVE</name>
<proteinExistence type="predicted"/>
<sequence length="91" mass="10345">MYRSKDTERESERSACDYQSDVCGGRRVVLAHVEGLTCGRGGGDGAKIKRRGGGWRSLEERRLRRAYVRHVITCKWGPLHAEMEKGLRARL</sequence>
<evidence type="ECO:0000313" key="1">
    <source>
        <dbReference type="EMBL" id="RRT79350.1"/>
    </source>
</evidence>
<dbReference type="EMBL" id="AMZH03001423">
    <property type="protein sequence ID" value="RRT79350.1"/>
    <property type="molecule type" value="Genomic_DNA"/>
</dbReference>
<protein>
    <submittedName>
        <fullName evidence="1">Uncharacterized protein</fullName>
    </submittedName>
</protein>
<reference evidence="1 2" key="1">
    <citation type="journal article" date="2014" name="Agronomy (Basel)">
        <title>A Draft Genome Sequence for Ensete ventricosum, the Drought-Tolerant Tree Against Hunger.</title>
        <authorList>
            <person name="Harrison J."/>
            <person name="Moore K.A."/>
            <person name="Paszkiewicz K."/>
            <person name="Jones T."/>
            <person name="Grant M."/>
            <person name="Ambacheew D."/>
            <person name="Muzemil S."/>
            <person name="Studholme D.J."/>
        </authorList>
    </citation>
    <scope>NUCLEOTIDE SEQUENCE [LARGE SCALE GENOMIC DNA]</scope>
</reference>
<organism evidence="1 2">
    <name type="scientific">Ensete ventricosum</name>
    <name type="common">Abyssinian banana</name>
    <name type="synonym">Musa ensete</name>
    <dbReference type="NCBI Taxonomy" id="4639"/>
    <lineage>
        <taxon>Eukaryota</taxon>
        <taxon>Viridiplantae</taxon>
        <taxon>Streptophyta</taxon>
        <taxon>Embryophyta</taxon>
        <taxon>Tracheophyta</taxon>
        <taxon>Spermatophyta</taxon>
        <taxon>Magnoliopsida</taxon>
        <taxon>Liliopsida</taxon>
        <taxon>Zingiberales</taxon>
        <taxon>Musaceae</taxon>
        <taxon>Ensete</taxon>
    </lineage>
</organism>